<evidence type="ECO:0000256" key="5">
    <source>
        <dbReference type="ARBA" id="ARBA00023136"/>
    </source>
</evidence>
<gene>
    <name evidence="12" type="ORF">ODALV1_LOCUS24273</name>
</gene>
<feature type="compositionally biased region" description="Polar residues" evidence="8">
    <location>
        <begin position="352"/>
        <end position="368"/>
    </location>
</feature>
<keyword evidence="4 9" id="KW-1133">Transmembrane helix</keyword>
<dbReference type="Gene3D" id="2.40.10.10">
    <property type="entry name" value="Trypsin-like serine proteases"/>
    <property type="match status" value="1"/>
</dbReference>
<accession>A0ABP1RNR0</accession>
<evidence type="ECO:0000256" key="7">
    <source>
        <dbReference type="PROSITE-ProRule" id="PRU00124"/>
    </source>
</evidence>
<dbReference type="SUPFAM" id="SSF57424">
    <property type="entry name" value="LDL receptor-like module"/>
    <property type="match status" value="1"/>
</dbReference>
<dbReference type="InterPro" id="IPR002172">
    <property type="entry name" value="LDrepeatLR_classA_rpt"/>
</dbReference>
<comment type="subcellular location">
    <subcellularLocation>
        <location evidence="1">Membrane</location>
        <topology evidence="1">Single-pass type II membrane protein</topology>
    </subcellularLocation>
</comment>
<dbReference type="Gene3D" id="4.10.400.10">
    <property type="entry name" value="Low-density Lipoprotein Receptor"/>
    <property type="match status" value="1"/>
</dbReference>
<feature type="transmembrane region" description="Helical" evidence="9">
    <location>
        <begin position="70"/>
        <end position="93"/>
    </location>
</feature>
<dbReference type="SUPFAM" id="SSF63501">
    <property type="entry name" value="Frizzled cysteine-rich domain"/>
    <property type="match status" value="1"/>
</dbReference>
<dbReference type="Gene3D" id="3.30.70.960">
    <property type="entry name" value="SEA domain"/>
    <property type="match status" value="1"/>
</dbReference>
<evidence type="ECO:0000256" key="1">
    <source>
        <dbReference type="ARBA" id="ARBA00004606"/>
    </source>
</evidence>
<dbReference type="Pfam" id="PF00057">
    <property type="entry name" value="Ldl_recept_a"/>
    <property type="match status" value="1"/>
</dbReference>
<feature type="region of interest" description="Disordered" evidence="8">
    <location>
        <begin position="243"/>
        <end position="371"/>
    </location>
</feature>
<dbReference type="InterPro" id="IPR043504">
    <property type="entry name" value="Peptidase_S1_PA_chymotrypsin"/>
</dbReference>
<evidence type="ECO:0000313" key="13">
    <source>
        <dbReference type="Proteomes" id="UP001642540"/>
    </source>
</evidence>
<evidence type="ECO:0000256" key="8">
    <source>
        <dbReference type="SAM" id="MobiDB-lite"/>
    </source>
</evidence>
<dbReference type="PRINTS" id="PR00261">
    <property type="entry name" value="LDLRECEPTOR"/>
</dbReference>
<dbReference type="InterPro" id="IPR036364">
    <property type="entry name" value="SEA_dom_sf"/>
</dbReference>
<dbReference type="PANTHER" id="PTHR24252">
    <property type="entry name" value="ACROSIN-RELATED"/>
    <property type="match status" value="1"/>
</dbReference>
<dbReference type="InterPro" id="IPR036790">
    <property type="entry name" value="Frizzled_dom_sf"/>
</dbReference>
<dbReference type="InterPro" id="IPR023415">
    <property type="entry name" value="LDLR_class-A_CS"/>
</dbReference>
<dbReference type="SUPFAM" id="SSF50494">
    <property type="entry name" value="Trypsin-like serine proteases"/>
    <property type="match status" value="1"/>
</dbReference>
<keyword evidence="6 7" id="KW-1015">Disulfide bond</keyword>
<evidence type="ECO:0000259" key="11">
    <source>
        <dbReference type="PROSITE" id="PS50240"/>
    </source>
</evidence>
<evidence type="ECO:0000259" key="10">
    <source>
        <dbReference type="PROSITE" id="PS50024"/>
    </source>
</evidence>
<reference evidence="12 13" key="1">
    <citation type="submission" date="2024-08" db="EMBL/GenBank/DDBJ databases">
        <authorList>
            <person name="Cucini C."/>
            <person name="Frati F."/>
        </authorList>
    </citation>
    <scope>NUCLEOTIDE SEQUENCE [LARGE SCALE GENOMIC DNA]</scope>
</reference>
<dbReference type="Proteomes" id="UP001642540">
    <property type="component" value="Unassembled WGS sequence"/>
</dbReference>
<dbReference type="PROSITE" id="PS50024">
    <property type="entry name" value="SEA"/>
    <property type="match status" value="1"/>
</dbReference>
<dbReference type="SMART" id="SM00192">
    <property type="entry name" value="LDLa"/>
    <property type="match status" value="2"/>
</dbReference>
<dbReference type="EMBL" id="CAXLJM020000089">
    <property type="protein sequence ID" value="CAL8131680.1"/>
    <property type="molecule type" value="Genomic_DNA"/>
</dbReference>
<dbReference type="Pfam" id="PF01390">
    <property type="entry name" value="SEA"/>
    <property type="match status" value="1"/>
</dbReference>
<name>A0ABP1RNR0_9HEXA</name>
<feature type="disulfide bond" evidence="7">
    <location>
        <begin position="536"/>
        <end position="551"/>
    </location>
</feature>
<dbReference type="SMART" id="SM00020">
    <property type="entry name" value="Tryp_SPc"/>
    <property type="match status" value="1"/>
</dbReference>
<proteinExistence type="predicted"/>
<dbReference type="Gene3D" id="4.10.1220.10">
    <property type="entry name" value="EGF-type module"/>
    <property type="match status" value="1"/>
</dbReference>
<dbReference type="Gene3D" id="1.10.2000.10">
    <property type="entry name" value="Frizzled cysteine-rich domain"/>
    <property type="match status" value="1"/>
</dbReference>
<evidence type="ECO:0008006" key="14">
    <source>
        <dbReference type="Google" id="ProtNLM"/>
    </source>
</evidence>
<protein>
    <recommendedName>
        <fullName evidence="14">Atrial natriuretic peptide-converting enzyme</fullName>
    </recommendedName>
</protein>
<dbReference type="PROSITE" id="PS50240">
    <property type="entry name" value="TRYPSIN_DOM"/>
    <property type="match status" value="1"/>
</dbReference>
<dbReference type="SUPFAM" id="SSF82671">
    <property type="entry name" value="SEA domain"/>
    <property type="match status" value="1"/>
</dbReference>
<dbReference type="PROSITE" id="PS50068">
    <property type="entry name" value="LDLRA_2"/>
    <property type="match status" value="2"/>
</dbReference>
<evidence type="ECO:0000313" key="12">
    <source>
        <dbReference type="EMBL" id="CAL8131680.1"/>
    </source>
</evidence>
<keyword evidence="5 9" id="KW-0472">Membrane</keyword>
<feature type="compositionally biased region" description="Low complexity" evidence="8">
    <location>
        <begin position="310"/>
        <end position="328"/>
    </location>
</feature>
<feature type="domain" description="SEA" evidence="10">
    <location>
        <begin position="102"/>
        <end position="223"/>
    </location>
</feature>
<feature type="compositionally biased region" description="Basic and acidic residues" evidence="8">
    <location>
        <begin position="281"/>
        <end position="294"/>
    </location>
</feature>
<dbReference type="InterPro" id="IPR036055">
    <property type="entry name" value="LDL_receptor-like_sf"/>
</dbReference>
<keyword evidence="2 9" id="KW-0812">Transmembrane</keyword>
<dbReference type="InterPro" id="IPR009003">
    <property type="entry name" value="Peptidase_S1_PA"/>
</dbReference>
<feature type="disulfide bond" evidence="7">
    <location>
        <begin position="498"/>
        <end position="513"/>
    </location>
</feature>
<dbReference type="PROSITE" id="PS01209">
    <property type="entry name" value="LDLRA_1"/>
    <property type="match status" value="1"/>
</dbReference>
<dbReference type="InterPro" id="IPR000082">
    <property type="entry name" value="SEA_dom"/>
</dbReference>
<keyword evidence="3" id="KW-0735">Signal-anchor</keyword>
<evidence type="ECO:0000256" key="3">
    <source>
        <dbReference type="ARBA" id="ARBA00022968"/>
    </source>
</evidence>
<dbReference type="PANTHER" id="PTHR24252:SF10">
    <property type="entry name" value="SERINE PROTEASE 56"/>
    <property type="match status" value="1"/>
</dbReference>
<organism evidence="12 13">
    <name type="scientific">Orchesella dallaii</name>
    <dbReference type="NCBI Taxonomy" id="48710"/>
    <lineage>
        <taxon>Eukaryota</taxon>
        <taxon>Metazoa</taxon>
        <taxon>Ecdysozoa</taxon>
        <taxon>Arthropoda</taxon>
        <taxon>Hexapoda</taxon>
        <taxon>Collembola</taxon>
        <taxon>Entomobryomorpha</taxon>
        <taxon>Entomobryoidea</taxon>
        <taxon>Orchesellidae</taxon>
        <taxon>Orchesellinae</taxon>
        <taxon>Orchesella</taxon>
    </lineage>
</organism>
<dbReference type="Pfam" id="PF00089">
    <property type="entry name" value="Trypsin"/>
    <property type="match status" value="1"/>
</dbReference>
<feature type="region of interest" description="Disordered" evidence="8">
    <location>
        <begin position="630"/>
        <end position="660"/>
    </location>
</feature>
<feature type="compositionally biased region" description="Polar residues" evidence="8">
    <location>
        <begin position="296"/>
        <end position="309"/>
    </location>
</feature>
<sequence length="927" mass="101601">MDGRHHHHSMHSCHLKHHGNPGGPTFERYGGAGFPHLSRIFPPISSSSSTSSSTDSDIQVSSKYRFHRKWCACVCIAVVFVGLGAAAGIYFGYQFLSLTPPMEQTYRGSFTIKSGDTFISSLANPESSEFRERSAKYKGFIDTLYSQSLVKNAFLGSEILAFDGVVNGPLSVFFNIHVDTHRIRVDAGDLFIILADTFRSSKGVLNGSIIIDQDTLEIQERSIAFLYLPSTERNYVVIGGHDEADTNSYEENDRIESSTSRSSSISSSSSSSTTTTRRGAKHDINTGEKTRGEGRGNNNHGSLPTQRATSSSSPPSSSSHSPTSSLSPRTKNSDKITNNNDYDNRNNDDLADSSSENSAHTKVVTSKPVSAPQDQCVPMNVDFCVNITGASKQNVMDELTMLQLASVVDSQCYPFAAHFICSWGIACKQDELIDHDGRPMQLCRDYCDEFLTNCGHKLSSSIKDKITCGEEWKGPNSCITKPGCVAELYNTGHRRRICDGVMDCIDFSDELHCPYCPPGNFHCGAGRECIPPEKKCDGVVDCPNGSDEKACLTLAPSGEAAGYVHQYFNEGYLFVHDQGRLGKLCVERNESSSNSLWEPESQLLLDNIGSSACELLGFRKVAFVRIQPDTEATPDSSEKGNDGSYVRIQEPGSSSEVTFSAGPCPSRKVLYVGCNHLECGQRPSHQRVSKGWAYHGDWPWHAALLKDGQHVCDATLVTSQWLITSDQCFTGQQKARWTVHFGRVRMSTTSPWQQERRVVGMVKSPLGDNLVLIKMASPVIFSDFARHICLPDEPDGRTGVSLPSWDKANAKCTRLGWSKGDELVETAMHQLSPDSCHAFPNSNQSESRVSPLCFENDPPGRDCLKEVKVFPGGPIFCQNDETKEWALAGISTASSRPKCGIEKSKVSSIASSTEWILKTIEALSNSS</sequence>
<evidence type="ECO:0000256" key="9">
    <source>
        <dbReference type="SAM" id="Phobius"/>
    </source>
</evidence>
<comment type="caution">
    <text evidence="12">The sequence shown here is derived from an EMBL/GenBank/DDBJ whole genome shotgun (WGS) entry which is preliminary data.</text>
</comment>
<dbReference type="CDD" id="cd00112">
    <property type="entry name" value="LDLa"/>
    <property type="match status" value="2"/>
</dbReference>
<keyword evidence="13" id="KW-1185">Reference proteome</keyword>
<evidence type="ECO:0000256" key="6">
    <source>
        <dbReference type="ARBA" id="ARBA00023157"/>
    </source>
</evidence>
<evidence type="ECO:0000256" key="2">
    <source>
        <dbReference type="ARBA" id="ARBA00022692"/>
    </source>
</evidence>
<feature type="compositionally biased region" description="Low complexity" evidence="8">
    <location>
        <begin position="257"/>
        <end position="277"/>
    </location>
</feature>
<feature type="domain" description="Peptidase S1" evidence="11">
    <location>
        <begin position="688"/>
        <end position="921"/>
    </location>
</feature>
<evidence type="ECO:0000256" key="4">
    <source>
        <dbReference type="ARBA" id="ARBA00022989"/>
    </source>
</evidence>
<dbReference type="InterPro" id="IPR001254">
    <property type="entry name" value="Trypsin_dom"/>
</dbReference>
<comment type="caution">
    <text evidence="7">Lacks conserved residue(s) required for the propagation of feature annotation.</text>
</comment>